<dbReference type="AlphaFoldDB" id="A0A1X9YUG5"/>
<keyword evidence="4" id="KW-1185">Reference proteome</keyword>
<accession>A0A1X9YUG5</accession>
<evidence type="ECO:0000313" key="3">
    <source>
        <dbReference type="EMBL" id="ARS36434.1"/>
    </source>
</evidence>
<evidence type="ECO:0000256" key="1">
    <source>
        <dbReference type="SAM" id="MobiDB-lite"/>
    </source>
</evidence>
<dbReference type="KEGG" id="pact:CA264_13865"/>
<dbReference type="Proteomes" id="UP000266292">
    <property type="component" value="Chromosome"/>
</dbReference>
<feature type="region of interest" description="Disordered" evidence="1">
    <location>
        <begin position="61"/>
        <end position="82"/>
    </location>
</feature>
<reference evidence="4" key="1">
    <citation type="submission" date="2017-05" db="EMBL/GenBank/DDBJ databases">
        <authorList>
            <person name="Ray J."/>
            <person name="Price M."/>
            <person name="Deutschbauer A."/>
        </authorList>
    </citation>
    <scope>NUCLEOTIDE SEQUENCE [LARGE SCALE GENOMIC DNA]</scope>
    <source>
        <strain evidence="4">DSM 19842</strain>
    </source>
</reference>
<proteinExistence type="predicted"/>
<protein>
    <submittedName>
        <fullName evidence="3">Uncharacterized protein</fullName>
    </submittedName>
</protein>
<evidence type="ECO:0000256" key="2">
    <source>
        <dbReference type="SAM" id="SignalP"/>
    </source>
</evidence>
<dbReference type="STRING" id="709015.GCA_000472485_02814"/>
<dbReference type="RefSeq" id="WP_025607995.1">
    <property type="nucleotide sequence ID" value="NZ_CP021235.1"/>
</dbReference>
<feature type="chain" id="PRO_5010991324" evidence="2">
    <location>
        <begin position="23"/>
        <end position="82"/>
    </location>
</feature>
<keyword evidence="2" id="KW-0732">Signal</keyword>
<evidence type="ECO:0000313" key="4">
    <source>
        <dbReference type="Proteomes" id="UP000266292"/>
    </source>
</evidence>
<name>A0A1X9YUG5_9BACT</name>
<sequence length="82" mass="9095">MAKVLAIALAFFVSALSAPAFAEAPAKGGPFTALKIFSGKKSAKSLRKQNKRTKYYRAAAKKQRKAQWQRHSLLRPGSSFRR</sequence>
<dbReference type="EMBL" id="CP021235">
    <property type="protein sequence ID" value="ARS36434.1"/>
    <property type="molecule type" value="Genomic_DNA"/>
</dbReference>
<feature type="signal peptide" evidence="2">
    <location>
        <begin position="1"/>
        <end position="22"/>
    </location>
</feature>
<organism evidence="3 4">
    <name type="scientific">Pontibacter actiniarum</name>
    <dbReference type="NCBI Taxonomy" id="323450"/>
    <lineage>
        <taxon>Bacteria</taxon>
        <taxon>Pseudomonadati</taxon>
        <taxon>Bacteroidota</taxon>
        <taxon>Cytophagia</taxon>
        <taxon>Cytophagales</taxon>
        <taxon>Hymenobacteraceae</taxon>
        <taxon>Pontibacter</taxon>
    </lineage>
</organism>
<gene>
    <name evidence="3" type="ORF">CA264_13865</name>
</gene>